<feature type="domain" description="Ig-like" evidence="5">
    <location>
        <begin position="13"/>
        <end position="94"/>
    </location>
</feature>
<evidence type="ECO:0000256" key="4">
    <source>
        <dbReference type="SAM" id="Phobius"/>
    </source>
</evidence>
<dbReference type="Gene3D" id="2.60.40.10">
    <property type="entry name" value="Immunoglobulins"/>
    <property type="match status" value="1"/>
</dbReference>
<evidence type="ECO:0000313" key="7">
    <source>
        <dbReference type="Proteomes" id="UP000694558"/>
    </source>
</evidence>
<dbReference type="PANTHER" id="PTHR24100">
    <property type="entry name" value="BUTYROPHILIN"/>
    <property type="match status" value="1"/>
</dbReference>
<dbReference type="AlphaFoldDB" id="A0A8D3DY96"/>
<comment type="subcellular location">
    <subcellularLocation>
        <location evidence="1">Membrane</location>
    </subcellularLocation>
</comment>
<keyword evidence="3" id="KW-0393">Immunoglobulin domain</keyword>
<sequence>THTHCCALRSGHPRVIGSPWPTTATPGDDVILPCHLEPRTDARALTVEWELTDMKMAAYAGRASLLAGDLKHGNLSLRIGNVTHADGGRYKCFVPKLWSHAIVLLQKYTYMNKIKRNESFVQVLVTVVVFPSSDRWTRHMWILPVVVIAVTLLATGLALSLTRKHLQPDVSQR</sequence>
<reference evidence="6" key="2">
    <citation type="submission" date="2025-08" db="UniProtKB">
        <authorList>
            <consortium name="Ensembl"/>
        </authorList>
    </citation>
    <scope>IDENTIFICATION</scope>
</reference>
<dbReference type="GO" id="GO:0009897">
    <property type="term" value="C:external side of plasma membrane"/>
    <property type="evidence" value="ECO:0007669"/>
    <property type="project" value="TreeGrafter"/>
</dbReference>
<dbReference type="InterPro" id="IPR036179">
    <property type="entry name" value="Ig-like_dom_sf"/>
</dbReference>
<dbReference type="PANTHER" id="PTHR24100:SF151">
    <property type="entry name" value="ICOS LIGAND"/>
    <property type="match status" value="1"/>
</dbReference>
<dbReference type="GO" id="GO:0005102">
    <property type="term" value="F:signaling receptor binding"/>
    <property type="evidence" value="ECO:0007669"/>
    <property type="project" value="TreeGrafter"/>
</dbReference>
<keyword evidence="4" id="KW-1133">Transmembrane helix</keyword>
<name>A0A8D3DY96_SCOMX</name>
<dbReference type="InterPro" id="IPR007110">
    <property type="entry name" value="Ig-like_dom"/>
</dbReference>
<evidence type="ECO:0000313" key="6">
    <source>
        <dbReference type="Ensembl" id="ENSSMAP00000064505.1"/>
    </source>
</evidence>
<dbReference type="Proteomes" id="UP000694558">
    <property type="component" value="Chromosome 2"/>
</dbReference>
<reference evidence="6" key="1">
    <citation type="submission" date="2023-05" db="EMBL/GenBank/DDBJ databases">
        <title>High-quality long-read genome of Scophthalmus maximus.</title>
        <authorList>
            <person name="Lien S."/>
            <person name="Martinez P."/>
        </authorList>
    </citation>
    <scope>NUCLEOTIDE SEQUENCE [LARGE SCALE GENOMIC DNA]</scope>
</reference>
<dbReference type="SMART" id="SM00408">
    <property type="entry name" value="IGc2"/>
    <property type="match status" value="1"/>
</dbReference>
<dbReference type="InterPro" id="IPR013783">
    <property type="entry name" value="Ig-like_fold"/>
</dbReference>
<dbReference type="InterPro" id="IPR003599">
    <property type="entry name" value="Ig_sub"/>
</dbReference>
<keyword evidence="2 4" id="KW-0472">Membrane</keyword>
<dbReference type="PROSITE" id="PS50835">
    <property type="entry name" value="IG_LIKE"/>
    <property type="match status" value="1"/>
</dbReference>
<dbReference type="GO" id="GO:0001817">
    <property type="term" value="P:regulation of cytokine production"/>
    <property type="evidence" value="ECO:0007669"/>
    <property type="project" value="TreeGrafter"/>
</dbReference>
<feature type="transmembrane region" description="Helical" evidence="4">
    <location>
        <begin position="141"/>
        <end position="161"/>
    </location>
</feature>
<dbReference type="GeneTree" id="ENSGT01050000244843"/>
<keyword evidence="4" id="KW-0812">Transmembrane</keyword>
<accession>A0A8D3DY96</accession>
<organism evidence="6 7">
    <name type="scientific">Scophthalmus maximus</name>
    <name type="common">Turbot</name>
    <name type="synonym">Psetta maxima</name>
    <dbReference type="NCBI Taxonomy" id="52904"/>
    <lineage>
        <taxon>Eukaryota</taxon>
        <taxon>Metazoa</taxon>
        <taxon>Chordata</taxon>
        <taxon>Craniata</taxon>
        <taxon>Vertebrata</taxon>
        <taxon>Euteleostomi</taxon>
        <taxon>Actinopterygii</taxon>
        <taxon>Neopterygii</taxon>
        <taxon>Teleostei</taxon>
        <taxon>Neoteleostei</taxon>
        <taxon>Acanthomorphata</taxon>
        <taxon>Carangaria</taxon>
        <taxon>Pleuronectiformes</taxon>
        <taxon>Pleuronectoidei</taxon>
        <taxon>Scophthalmidae</taxon>
        <taxon>Scophthalmus</taxon>
    </lineage>
</organism>
<dbReference type="Pfam" id="PF13927">
    <property type="entry name" value="Ig_3"/>
    <property type="match status" value="1"/>
</dbReference>
<dbReference type="Ensembl" id="ENSSMAT00000083781.1">
    <property type="protein sequence ID" value="ENSSMAP00000064505.1"/>
    <property type="gene ID" value="ENSSMAG00000016683.2"/>
</dbReference>
<proteinExistence type="predicted"/>
<evidence type="ECO:0000256" key="1">
    <source>
        <dbReference type="ARBA" id="ARBA00004370"/>
    </source>
</evidence>
<protein>
    <recommendedName>
        <fullName evidence="5">Ig-like domain-containing protein</fullName>
    </recommendedName>
</protein>
<dbReference type="InterPro" id="IPR050504">
    <property type="entry name" value="IgSF_BTN/MOG"/>
</dbReference>
<evidence type="ECO:0000256" key="2">
    <source>
        <dbReference type="ARBA" id="ARBA00023136"/>
    </source>
</evidence>
<evidence type="ECO:0000259" key="5">
    <source>
        <dbReference type="PROSITE" id="PS50835"/>
    </source>
</evidence>
<dbReference type="InterPro" id="IPR003598">
    <property type="entry name" value="Ig_sub2"/>
</dbReference>
<dbReference type="SMART" id="SM00409">
    <property type="entry name" value="IG"/>
    <property type="match status" value="1"/>
</dbReference>
<dbReference type="SUPFAM" id="SSF48726">
    <property type="entry name" value="Immunoglobulin"/>
    <property type="match status" value="1"/>
</dbReference>
<evidence type="ECO:0000256" key="3">
    <source>
        <dbReference type="ARBA" id="ARBA00023319"/>
    </source>
</evidence>
<dbReference type="GO" id="GO:0050852">
    <property type="term" value="P:T cell receptor signaling pathway"/>
    <property type="evidence" value="ECO:0007669"/>
    <property type="project" value="TreeGrafter"/>
</dbReference>